<dbReference type="GO" id="GO:0004222">
    <property type="term" value="F:metalloendopeptidase activity"/>
    <property type="evidence" value="ECO:0007669"/>
    <property type="project" value="InterPro"/>
</dbReference>
<evidence type="ECO:0000256" key="6">
    <source>
        <dbReference type="ARBA" id="ARBA00022833"/>
    </source>
</evidence>
<dbReference type="EMBL" id="LAFY01000799">
    <property type="protein sequence ID" value="KJX96119.1"/>
    <property type="molecule type" value="Genomic_DNA"/>
</dbReference>
<evidence type="ECO:0000256" key="16">
    <source>
        <dbReference type="SAM" id="Phobius"/>
    </source>
</evidence>
<evidence type="ECO:0000259" key="17">
    <source>
        <dbReference type="PROSITE" id="PS50850"/>
    </source>
</evidence>
<dbReference type="AlphaFoldDB" id="A0A0F4GFE5"/>
<dbReference type="GO" id="GO:0022857">
    <property type="term" value="F:transmembrane transporter activity"/>
    <property type="evidence" value="ECO:0007669"/>
    <property type="project" value="InterPro"/>
</dbReference>
<dbReference type="PROSITE" id="PS50850">
    <property type="entry name" value="MFS"/>
    <property type="match status" value="1"/>
</dbReference>
<dbReference type="PANTHER" id="PTHR23502">
    <property type="entry name" value="MAJOR FACILITATOR SUPERFAMILY"/>
    <property type="match status" value="1"/>
</dbReference>
<dbReference type="GO" id="GO:0005886">
    <property type="term" value="C:plasma membrane"/>
    <property type="evidence" value="ECO:0007669"/>
    <property type="project" value="TreeGrafter"/>
</dbReference>
<dbReference type="Proteomes" id="UP000033647">
    <property type="component" value="Unassembled WGS sequence"/>
</dbReference>
<feature type="transmembrane region" description="Helical" evidence="16">
    <location>
        <begin position="416"/>
        <end position="435"/>
    </location>
</feature>
<evidence type="ECO:0000256" key="10">
    <source>
        <dbReference type="ARBA" id="ARBA00038347"/>
    </source>
</evidence>
<dbReference type="Gene3D" id="1.20.1250.20">
    <property type="entry name" value="MFS general substrate transporter like domains"/>
    <property type="match status" value="1"/>
</dbReference>
<keyword evidence="4 14" id="KW-0479">Metal-binding</keyword>
<keyword evidence="9 16" id="KW-0472">Membrane</keyword>
<evidence type="ECO:0000313" key="19">
    <source>
        <dbReference type="Proteomes" id="UP000033647"/>
    </source>
</evidence>
<dbReference type="CDD" id="cd17323">
    <property type="entry name" value="MFS_Tpo1_MDR_like"/>
    <property type="match status" value="1"/>
</dbReference>
<evidence type="ECO:0000256" key="9">
    <source>
        <dbReference type="ARBA" id="ARBA00023136"/>
    </source>
</evidence>
<keyword evidence="3 16" id="KW-0812">Transmembrane</keyword>
<dbReference type="InterPro" id="IPR011701">
    <property type="entry name" value="MFS"/>
</dbReference>
<keyword evidence="6 14" id="KW-0862">Zinc</keyword>
<feature type="transmembrane region" description="Helical" evidence="16">
    <location>
        <begin position="142"/>
        <end position="161"/>
    </location>
</feature>
<evidence type="ECO:0000256" key="5">
    <source>
        <dbReference type="ARBA" id="ARBA00022801"/>
    </source>
</evidence>
<feature type="transmembrane region" description="Helical" evidence="16">
    <location>
        <begin position="336"/>
        <end position="362"/>
    </location>
</feature>
<feature type="transmembrane region" description="Helical" evidence="16">
    <location>
        <begin position="447"/>
        <end position="464"/>
    </location>
</feature>
<dbReference type="SUPFAM" id="SSF55486">
    <property type="entry name" value="Metalloproteases ('zincins'), catalytic domain"/>
    <property type="match status" value="1"/>
</dbReference>
<accession>A0A0F4GFE5</accession>
<dbReference type="InterPro" id="IPR036259">
    <property type="entry name" value="MFS_trans_sf"/>
</dbReference>
<feature type="transmembrane region" description="Helical" evidence="16">
    <location>
        <begin position="374"/>
        <end position="395"/>
    </location>
</feature>
<dbReference type="InterPro" id="IPR024077">
    <property type="entry name" value="Neurolysin/TOP_dom2"/>
</dbReference>
<keyword evidence="19" id="KW-1185">Reference proteome</keyword>
<feature type="region of interest" description="Disordered" evidence="15">
    <location>
        <begin position="1"/>
        <end position="22"/>
    </location>
</feature>
<dbReference type="Pfam" id="PF07690">
    <property type="entry name" value="MFS_1"/>
    <property type="match status" value="1"/>
</dbReference>
<dbReference type="Pfam" id="PF01432">
    <property type="entry name" value="Peptidase_M3"/>
    <property type="match status" value="1"/>
</dbReference>
<proteinExistence type="inferred from homology"/>
<evidence type="ECO:0000256" key="14">
    <source>
        <dbReference type="RuleBase" id="RU003435"/>
    </source>
</evidence>
<reference evidence="18 19" key="1">
    <citation type="submission" date="2015-03" db="EMBL/GenBank/DDBJ databases">
        <title>RNA-seq based gene annotation and comparative genomics of four Zymoseptoria species reveal species-specific pathogenicity related genes and transposable element activity.</title>
        <authorList>
            <person name="Grandaubert J."/>
            <person name="Bhattacharyya A."/>
            <person name="Stukenbrock E.H."/>
        </authorList>
    </citation>
    <scope>NUCLEOTIDE SEQUENCE [LARGE SCALE GENOMIC DNA]</scope>
    <source>
        <strain evidence="18 19">Zb18110</strain>
    </source>
</reference>
<organism evidence="18 19">
    <name type="scientific">Zymoseptoria brevis</name>
    <dbReference type="NCBI Taxonomy" id="1047168"/>
    <lineage>
        <taxon>Eukaryota</taxon>
        <taxon>Fungi</taxon>
        <taxon>Dikarya</taxon>
        <taxon>Ascomycota</taxon>
        <taxon>Pezizomycotina</taxon>
        <taxon>Dothideomycetes</taxon>
        <taxon>Dothideomycetidae</taxon>
        <taxon>Mycosphaerellales</taxon>
        <taxon>Mycosphaerellaceae</taxon>
        <taxon>Zymoseptoria</taxon>
    </lineage>
</organism>
<comment type="subcellular location">
    <subcellularLocation>
        <location evidence="1">Membrane</location>
        <topology evidence="1">Multi-pass membrane protein</topology>
    </subcellularLocation>
</comment>
<feature type="transmembrane region" description="Helical" evidence="16">
    <location>
        <begin position="206"/>
        <end position="223"/>
    </location>
</feature>
<feature type="transmembrane region" description="Helical" evidence="16">
    <location>
        <begin position="509"/>
        <end position="530"/>
    </location>
</feature>
<comment type="cofactor">
    <cofactor evidence="14">
        <name>Zn(2+)</name>
        <dbReference type="ChEBI" id="CHEBI:29105"/>
    </cofactor>
    <text evidence="14">Binds 1 zinc ion.</text>
</comment>
<dbReference type="InterPro" id="IPR020846">
    <property type="entry name" value="MFS_dom"/>
</dbReference>
<feature type="transmembrane region" description="Helical" evidence="16">
    <location>
        <begin position="173"/>
        <end position="194"/>
    </location>
</feature>
<dbReference type="GO" id="GO:0046872">
    <property type="term" value="F:metal ion binding"/>
    <property type="evidence" value="ECO:0007669"/>
    <property type="project" value="UniProtKB-UniRule"/>
</dbReference>
<evidence type="ECO:0000256" key="8">
    <source>
        <dbReference type="ARBA" id="ARBA00023049"/>
    </source>
</evidence>
<comment type="similarity">
    <text evidence="10">Belongs to the major facilitator superfamily. CAR1 family.</text>
</comment>
<sequence>MTPAILPEKDDSTSESTSRTSSIALERTEATLPSHGANQDDVDVLTLPYRTLTAEARMEEYTTEVTGGLRPVQSNKTGRTERYELVTFEINDPANPKNFSRAYKWWCTLIVAITCFAVAFDSAVITADVASPAKAFGVSEEVSLLAISLFVVGFGIGPMAFAPLSEILGRQKIYISTLLLAVVFIIPCAVAPNIETLLVCRAIDGIMFSAPMTLVGGTLADLWNPNERGVPMAVFSAAPFIGPAIGPLAGGFIADNLGWRWLYWMQLILSAFCYILITFTVPETYAPEILARRAEKMRKETGDWKFVTEQDLDKRPLNERLKVFLLRPFQLLFQELIVFFLSLYMSVLYGLLYMFFIAYPIVYQEGKGYSASTTGLMFIPVAVGVLMSAACAPLVNKHYLQLVDRHHGKPPAEARLIPMMFSCWFIPIGLFVFAWTSYPHLHWSGPALGGWAVGFGFIFLYNSCNNYLVDSYQHQAASALAAKTFLRSFWGAAVVLFTIQMYHRLGDQWASTLLAFIALACCAIPFVFYYKGSQSSGLSDFIGRSHIFGAYAPAQVSLHLCPGSIELRRVSTANWTCRKLELESGIKTGRPQDWNIAPYQELSGMNTPAAYISQATLMNDMDPCVFYRINWAVFVTGPGTARDDLINVTVAANEVQANLSAAYVEIYANEKLFQLVDTVYQANVNDTELSEEQQIVLSNLWGSFSDLTLSPTQRDYIHDLGGRVGDAASKFEENANAPAPVYFTAEELEGVPMELLNTFDKTDATGGNAGKLSFDANAYSIYVASRIAPENEPILEEYVKLQLQIAQFYNYTSYADYALAVNIAQNHTRVNAFLEEIRTNIASHTERDVADIAQTKQNDTTAVSLVGERDIAYQWDGYIYLELERENLYNVNVDKIKEYFPVNFTIPALLSIYGFPAQFMENYPRNPEAVKRIARHWSSLSPQAAEAWRKEQSDPNAPLPPATLPDDIAANVVNTSTVRRSLDQMRQVAFSTNDQQVFQATSIEEINSTDYVAIFNDNFRNLTGLADPSDLGQGNRWGYPALSFTTYFNQYGGSLYT</sequence>
<dbReference type="FunFam" id="1.20.1250.20:FF:000011">
    <property type="entry name" value="MFS multidrug transporter, putative"/>
    <property type="match status" value="1"/>
</dbReference>
<dbReference type="SUPFAM" id="SSF103473">
    <property type="entry name" value="MFS general substrate transporter"/>
    <property type="match status" value="1"/>
</dbReference>
<protein>
    <recommendedName>
        <fullName evidence="12">Cercosporin MFS transporter CTB4</fullName>
    </recommendedName>
    <alternativeName>
        <fullName evidence="13">Cercosporin toxin biosynthesis cluster protein 4</fullName>
    </alternativeName>
</protein>
<keyword evidence="2 14" id="KW-0645">Protease</keyword>
<comment type="caution">
    <text evidence="18">The sequence shown here is derived from an EMBL/GenBank/DDBJ whole genome shotgun (WGS) entry which is preliminary data.</text>
</comment>
<keyword evidence="8 14" id="KW-0482">Metalloprotease</keyword>
<dbReference type="InterPro" id="IPR001567">
    <property type="entry name" value="Pept_M3A_M3B_dom"/>
</dbReference>
<evidence type="ECO:0000256" key="7">
    <source>
        <dbReference type="ARBA" id="ARBA00022989"/>
    </source>
</evidence>
<evidence type="ECO:0000256" key="11">
    <source>
        <dbReference type="ARBA" id="ARBA00053977"/>
    </source>
</evidence>
<dbReference type="Gene3D" id="1.10.1370.10">
    <property type="entry name" value="Neurolysin, domain 3"/>
    <property type="match status" value="2"/>
</dbReference>
<feature type="domain" description="Major facilitator superfamily (MFS) profile" evidence="17">
    <location>
        <begin position="107"/>
        <end position="535"/>
    </location>
</feature>
<evidence type="ECO:0000256" key="12">
    <source>
        <dbReference type="ARBA" id="ARBA00069139"/>
    </source>
</evidence>
<gene>
    <name evidence="18" type="ORF">TI39_contig807g00001</name>
</gene>
<evidence type="ECO:0000256" key="4">
    <source>
        <dbReference type="ARBA" id="ARBA00022723"/>
    </source>
</evidence>
<dbReference type="STRING" id="1047168.A0A0F4GFE5"/>
<evidence type="ECO:0000256" key="15">
    <source>
        <dbReference type="SAM" id="MobiDB-lite"/>
    </source>
</evidence>
<feature type="transmembrane region" description="Helical" evidence="16">
    <location>
        <begin position="230"/>
        <end position="249"/>
    </location>
</feature>
<evidence type="ECO:0000256" key="3">
    <source>
        <dbReference type="ARBA" id="ARBA00022692"/>
    </source>
</evidence>
<comment type="function">
    <text evidence="11">MFS transporter; part of the gene cluster that mediates the biosynthesis of cercosporin, a light-activated, non-host-selective toxin. The perylenequinone chromophore of cercosporin absorbs light energy to attain an electronically-activated triplet state and produces active oxygen species such as the hydroxyl radical, superoxide, hydrogen peroxide or singlet oxygen upon reaction with oxygen molecules. These reactive oxygen species cause damage to various cellular components including lipids, proteins and nucleic acids. Responsible for secretion and accumulation of cercosporin, but does not play any roles in self-protection against the toxicity of cercosporin.</text>
</comment>
<keyword evidence="7 16" id="KW-1133">Transmembrane helix</keyword>
<feature type="transmembrane region" description="Helical" evidence="16">
    <location>
        <begin position="105"/>
        <end position="130"/>
    </location>
</feature>
<evidence type="ECO:0000256" key="13">
    <source>
        <dbReference type="ARBA" id="ARBA00077167"/>
    </source>
</evidence>
<evidence type="ECO:0000313" key="18">
    <source>
        <dbReference type="EMBL" id="KJX96119.1"/>
    </source>
</evidence>
<comment type="similarity">
    <text evidence="14">Belongs to the peptidase M3 family.</text>
</comment>
<feature type="transmembrane region" description="Helical" evidence="16">
    <location>
        <begin position="261"/>
        <end position="282"/>
    </location>
</feature>
<dbReference type="OrthoDB" id="6770063at2759"/>
<dbReference type="PANTHER" id="PTHR23502:SF48">
    <property type="entry name" value="MULTIDRUG TRANSPORTER, PUTATIVE (AFU_ORTHOLOGUE AFUA_5G02700)-RELATED"/>
    <property type="match status" value="1"/>
</dbReference>
<evidence type="ECO:0000256" key="2">
    <source>
        <dbReference type="ARBA" id="ARBA00022670"/>
    </source>
</evidence>
<evidence type="ECO:0000256" key="1">
    <source>
        <dbReference type="ARBA" id="ARBA00004141"/>
    </source>
</evidence>
<name>A0A0F4GFE5_9PEZI</name>
<dbReference type="GO" id="GO:0006508">
    <property type="term" value="P:proteolysis"/>
    <property type="evidence" value="ECO:0007669"/>
    <property type="project" value="UniProtKB-KW"/>
</dbReference>
<keyword evidence="5 14" id="KW-0378">Hydrolase</keyword>